<reference evidence="2" key="1">
    <citation type="submission" date="2015-04" db="UniProtKB">
        <authorList>
            <consortium name="EnsemblPlants"/>
        </authorList>
    </citation>
    <scope>IDENTIFICATION</scope>
</reference>
<dbReference type="AlphaFoldDB" id="A0A0E0E4L3"/>
<protein>
    <submittedName>
        <fullName evidence="2">Uncharacterized protein</fullName>
    </submittedName>
</protein>
<dbReference type="HOGENOM" id="CLU_858893_0_0_1"/>
<evidence type="ECO:0000256" key="1">
    <source>
        <dbReference type="SAM" id="MobiDB-lite"/>
    </source>
</evidence>
<feature type="region of interest" description="Disordered" evidence="1">
    <location>
        <begin position="164"/>
        <end position="205"/>
    </location>
</feature>
<dbReference type="STRING" id="40149.A0A0E0E4L3"/>
<accession>A0A0E0E4L3</accession>
<organism evidence="2">
    <name type="scientific">Oryza meridionalis</name>
    <dbReference type="NCBI Taxonomy" id="40149"/>
    <lineage>
        <taxon>Eukaryota</taxon>
        <taxon>Viridiplantae</taxon>
        <taxon>Streptophyta</taxon>
        <taxon>Embryophyta</taxon>
        <taxon>Tracheophyta</taxon>
        <taxon>Spermatophyta</taxon>
        <taxon>Magnoliopsida</taxon>
        <taxon>Liliopsida</taxon>
        <taxon>Poales</taxon>
        <taxon>Poaceae</taxon>
        <taxon>BOP clade</taxon>
        <taxon>Oryzoideae</taxon>
        <taxon>Oryzeae</taxon>
        <taxon>Oryzinae</taxon>
        <taxon>Oryza</taxon>
    </lineage>
</organism>
<keyword evidence="3" id="KW-1185">Reference proteome</keyword>
<proteinExistence type="predicted"/>
<evidence type="ECO:0000313" key="2">
    <source>
        <dbReference type="EnsemblPlants" id="OMERI06G23200.1"/>
    </source>
</evidence>
<feature type="compositionally biased region" description="Polar residues" evidence="1">
    <location>
        <begin position="185"/>
        <end position="201"/>
    </location>
</feature>
<reference evidence="2" key="2">
    <citation type="submission" date="2018-05" db="EMBL/GenBank/DDBJ databases">
        <title>OmerRS3 (Oryza meridionalis Reference Sequence Version 3).</title>
        <authorList>
            <person name="Zhang J."/>
            <person name="Kudrna D."/>
            <person name="Lee S."/>
            <person name="Talag J."/>
            <person name="Welchert J."/>
            <person name="Wing R.A."/>
        </authorList>
    </citation>
    <scope>NUCLEOTIDE SEQUENCE [LARGE SCALE GENOMIC DNA]</scope>
    <source>
        <strain evidence="2">cv. OR44</strain>
    </source>
</reference>
<dbReference type="Proteomes" id="UP000008021">
    <property type="component" value="Chromosome 6"/>
</dbReference>
<feature type="region of interest" description="Disordered" evidence="1">
    <location>
        <begin position="81"/>
        <end position="142"/>
    </location>
</feature>
<evidence type="ECO:0000313" key="3">
    <source>
        <dbReference type="Proteomes" id="UP000008021"/>
    </source>
</evidence>
<dbReference type="EnsemblPlants" id="OMERI06G23200.1">
    <property type="protein sequence ID" value="OMERI06G23200.1"/>
    <property type="gene ID" value="OMERI06G23200"/>
</dbReference>
<feature type="region of interest" description="Disordered" evidence="1">
    <location>
        <begin position="237"/>
        <end position="277"/>
    </location>
</feature>
<sequence>MRARGWAADSGVAATVERRRLRARCTGVGGGQRRRGDSWAHGHTAAWPHGDGRWAAARGGAWAGGSVVEVGAWPRGGSTIFPSASRRRSSGGGCGRGARGWAADSGVAATLGRTGTRRHGRMGTDGGRRHAGVRGRAEASSRWGLGREEEARFFPFWWSPRTERSTNNDDGVVERGSSIHASARSPLNRSRQSSKQWTAQPEHNVRSVPAAAAVVAIVVNSSAAVFRCATHVSPSELKMPSPSRSWKTACQKGGGRRRSPSTEATQLRPPEEEGWPPPLACATLPSRSPRRRACLPVFAASAAASPPYARCLCHRREESESVCV</sequence>
<dbReference type="Gramene" id="OMERI06G23200.1">
    <property type="protein sequence ID" value="OMERI06G23200.1"/>
    <property type="gene ID" value="OMERI06G23200"/>
</dbReference>
<name>A0A0E0E4L3_9ORYZ</name>